<dbReference type="Proteomes" id="UP001221189">
    <property type="component" value="Unassembled WGS sequence"/>
</dbReference>
<proteinExistence type="predicted"/>
<name>A0ABT5KJ90_9BURK</name>
<accession>A0ABT5KJ90</accession>
<gene>
    <name evidence="1" type="ORF">PRZ03_15520</name>
</gene>
<keyword evidence="2" id="KW-1185">Reference proteome</keyword>
<organism evidence="1 2">
    <name type="scientific">Roseateles albus</name>
    <dbReference type="NCBI Taxonomy" id="2987525"/>
    <lineage>
        <taxon>Bacteria</taxon>
        <taxon>Pseudomonadati</taxon>
        <taxon>Pseudomonadota</taxon>
        <taxon>Betaproteobacteria</taxon>
        <taxon>Burkholderiales</taxon>
        <taxon>Sphaerotilaceae</taxon>
        <taxon>Roseateles</taxon>
    </lineage>
</organism>
<reference evidence="1 2" key="1">
    <citation type="submission" date="2022-10" db="EMBL/GenBank/DDBJ databases">
        <title>Paucibacter sp. hw1 Genome sequencing.</title>
        <authorList>
            <person name="Park S."/>
        </authorList>
    </citation>
    <scope>NUCLEOTIDE SEQUENCE [LARGE SCALE GENOMIC DNA]</scope>
    <source>
        <strain evidence="2">hw1</strain>
    </source>
</reference>
<dbReference type="RefSeq" id="WP_273601170.1">
    <property type="nucleotide sequence ID" value="NZ_JAQQXT010000009.1"/>
</dbReference>
<evidence type="ECO:0000313" key="2">
    <source>
        <dbReference type="Proteomes" id="UP001221189"/>
    </source>
</evidence>
<protein>
    <submittedName>
        <fullName evidence="1">Uncharacterized protein</fullName>
    </submittedName>
</protein>
<evidence type="ECO:0000313" key="1">
    <source>
        <dbReference type="EMBL" id="MDC8772995.1"/>
    </source>
</evidence>
<comment type="caution">
    <text evidence="1">The sequence shown here is derived from an EMBL/GenBank/DDBJ whole genome shotgun (WGS) entry which is preliminary data.</text>
</comment>
<sequence length="200" mass="20706">MNICEYLSEALVIGNGPLATGPALSGLSSLGLQAAWANANDAEGALQLLGQSAARAELAGAPGLLLLSEDLPAAAAFGRPDDALIEGLESAPWELLYLAHDEGLLDARSARRPLWLHCDSPPAGVRALGLGLGLLRRMLAQRLDLGPAPALRAKHWLGLLGWQASRLCCADAALAKWPARLYASLPAARTVAQGAGLGAR</sequence>
<dbReference type="EMBL" id="JAQQXT010000009">
    <property type="protein sequence ID" value="MDC8772995.1"/>
    <property type="molecule type" value="Genomic_DNA"/>
</dbReference>